<evidence type="ECO:0000313" key="3">
    <source>
        <dbReference type="Proteomes" id="UP000593567"/>
    </source>
</evidence>
<name>A0A7J7IX01_BUGNE</name>
<protein>
    <submittedName>
        <fullName evidence="2">Uncharacterized protein</fullName>
    </submittedName>
</protein>
<dbReference type="EMBL" id="VXIV02003343">
    <property type="protein sequence ID" value="KAF6018067.1"/>
    <property type="molecule type" value="Genomic_DNA"/>
</dbReference>
<gene>
    <name evidence="2" type="ORF">EB796_023628</name>
</gene>
<proteinExistence type="predicted"/>
<dbReference type="OrthoDB" id="6313666at2759"/>
<evidence type="ECO:0000313" key="2">
    <source>
        <dbReference type="EMBL" id="KAF6018067.1"/>
    </source>
</evidence>
<comment type="caution">
    <text evidence="2">The sequence shown here is derived from an EMBL/GenBank/DDBJ whole genome shotgun (WGS) entry which is preliminary data.</text>
</comment>
<feature type="region of interest" description="Disordered" evidence="1">
    <location>
        <begin position="28"/>
        <end position="60"/>
    </location>
</feature>
<sequence>MDRDYEEFLKTLPKLEVNWDRNAVGVPRKKDIPVMQPPKKAKPRNKPVARQPKRKQEDGPAFEEVVFVTPPMTPEPQHEQIMPVANNTKDDEFWKFYDQGLPPIK</sequence>
<dbReference type="AlphaFoldDB" id="A0A7J7IX01"/>
<organism evidence="2 3">
    <name type="scientific">Bugula neritina</name>
    <name type="common">Brown bryozoan</name>
    <name type="synonym">Sertularia neritina</name>
    <dbReference type="NCBI Taxonomy" id="10212"/>
    <lineage>
        <taxon>Eukaryota</taxon>
        <taxon>Metazoa</taxon>
        <taxon>Spiralia</taxon>
        <taxon>Lophotrochozoa</taxon>
        <taxon>Bryozoa</taxon>
        <taxon>Gymnolaemata</taxon>
        <taxon>Cheilostomatida</taxon>
        <taxon>Flustrina</taxon>
        <taxon>Buguloidea</taxon>
        <taxon>Bugulidae</taxon>
        <taxon>Bugula</taxon>
    </lineage>
</organism>
<keyword evidence="3" id="KW-1185">Reference proteome</keyword>
<dbReference type="Proteomes" id="UP000593567">
    <property type="component" value="Unassembled WGS sequence"/>
</dbReference>
<feature type="compositionally biased region" description="Basic residues" evidence="1">
    <location>
        <begin position="39"/>
        <end position="53"/>
    </location>
</feature>
<evidence type="ECO:0000256" key="1">
    <source>
        <dbReference type="SAM" id="MobiDB-lite"/>
    </source>
</evidence>
<accession>A0A7J7IX01</accession>
<reference evidence="2" key="1">
    <citation type="submission" date="2020-06" db="EMBL/GenBank/DDBJ databases">
        <title>Draft genome of Bugula neritina, a colonial animal packing powerful symbionts and potential medicines.</title>
        <authorList>
            <person name="Rayko M."/>
        </authorList>
    </citation>
    <scope>NUCLEOTIDE SEQUENCE [LARGE SCALE GENOMIC DNA]</scope>
    <source>
        <strain evidence="2">Kwan_BN1</strain>
    </source>
</reference>